<dbReference type="Pfam" id="PF01522">
    <property type="entry name" value="Polysacc_deac_1"/>
    <property type="match status" value="1"/>
</dbReference>
<comment type="caution">
    <text evidence="4">The sequence shown here is derived from an EMBL/GenBank/DDBJ whole genome shotgun (WGS) entry which is preliminary data.</text>
</comment>
<feature type="domain" description="NodB homology" evidence="3">
    <location>
        <begin position="58"/>
        <end position="234"/>
    </location>
</feature>
<dbReference type="GO" id="GO:0005975">
    <property type="term" value="P:carbohydrate metabolic process"/>
    <property type="evidence" value="ECO:0007669"/>
    <property type="project" value="InterPro"/>
</dbReference>
<name>A0A8J3Z1K7_9ACTN</name>
<proteinExistence type="predicted"/>
<dbReference type="InterPro" id="IPR011330">
    <property type="entry name" value="Glyco_hydro/deAcase_b/a-brl"/>
</dbReference>
<dbReference type="GO" id="GO:0005576">
    <property type="term" value="C:extracellular region"/>
    <property type="evidence" value="ECO:0007669"/>
    <property type="project" value="UniProtKB-SubCell"/>
</dbReference>
<dbReference type="RefSeq" id="WP_203993434.1">
    <property type="nucleotide sequence ID" value="NZ_BOPG01000022.1"/>
</dbReference>
<organism evidence="4 5">
    <name type="scientific">Virgisporangium aurantiacum</name>
    <dbReference type="NCBI Taxonomy" id="175570"/>
    <lineage>
        <taxon>Bacteria</taxon>
        <taxon>Bacillati</taxon>
        <taxon>Actinomycetota</taxon>
        <taxon>Actinomycetes</taxon>
        <taxon>Micromonosporales</taxon>
        <taxon>Micromonosporaceae</taxon>
        <taxon>Virgisporangium</taxon>
    </lineage>
</organism>
<evidence type="ECO:0000259" key="3">
    <source>
        <dbReference type="PROSITE" id="PS51677"/>
    </source>
</evidence>
<reference evidence="4" key="1">
    <citation type="submission" date="2021-01" db="EMBL/GenBank/DDBJ databases">
        <title>Whole genome shotgun sequence of Virgisporangium aurantiacum NBRC 16421.</title>
        <authorList>
            <person name="Komaki H."/>
            <person name="Tamura T."/>
        </authorList>
    </citation>
    <scope>NUCLEOTIDE SEQUENCE</scope>
    <source>
        <strain evidence="4">NBRC 16421</strain>
    </source>
</reference>
<keyword evidence="5" id="KW-1185">Reference proteome</keyword>
<evidence type="ECO:0000313" key="4">
    <source>
        <dbReference type="EMBL" id="GIJ55939.1"/>
    </source>
</evidence>
<dbReference type="SUPFAM" id="SSF88713">
    <property type="entry name" value="Glycoside hydrolase/deacetylase"/>
    <property type="match status" value="1"/>
</dbReference>
<protein>
    <submittedName>
        <fullName evidence="4">Polysaccharide deacetylase</fullName>
    </submittedName>
</protein>
<dbReference type="GO" id="GO:0016810">
    <property type="term" value="F:hydrolase activity, acting on carbon-nitrogen (but not peptide) bonds"/>
    <property type="evidence" value="ECO:0007669"/>
    <property type="project" value="InterPro"/>
</dbReference>
<dbReference type="CDD" id="cd10918">
    <property type="entry name" value="CE4_NodB_like_5s_6s"/>
    <property type="match status" value="1"/>
</dbReference>
<comment type="subcellular location">
    <subcellularLocation>
        <location evidence="1">Secreted</location>
    </subcellularLocation>
</comment>
<dbReference type="PANTHER" id="PTHR34216">
    <property type="match status" value="1"/>
</dbReference>
<dbReference type="InterPro" id="IPR051398">
    <property type="entry name" value="Polysacch_Deacetylase"/>
</dbReference>
<evidence type="ECO:0000313" key="5">
    <source>
        <dbReference type="Proteomes" id="UP000612585"/>
    </source>
</evidence>
<dbReference type="Proteomes" id="UP000612585">
    <property type="component" value="Unassembled WGS sequence"/>
</dbReference>
<keyword evidence="2" id="KW-0732">Signal</keyword>
<evidence type="ECO:0000256" key="1">
    <source>
        <dbReference type="ARBA" id="ARBA00004613"/>
    </source>
</evidence>
<dbReference type="PROSITE" id="PS51677">
    <property type="entry name" value="NODB"/>
    <property type="match status" value="1"/>
</dbReference>
<dbReference type="AlphaFoldDB" id="A0A8J3Z1K7"/>
<accession>A0A8J3Z1K7</accession>
<dbReference type="Gene3D" id="3.20.20.370">
    <property type="entry name" value="Glycoside hydrolase/deacetylase"/>
    <property type="match status" value="1"/>
</dbReference>
<dbReference type="InterPro" id="IPR002509">
    <property type="entry name" value="NODB_dom"/>
</dbReference>
<dbReference type="EMBL" id="BOPG01000022">
    <property type="protein sequence ID" value="GIJ55939.1"/>
    <property type="molecule type" value="Genomic_DNA"/>
</dbReference>
<sequence length="234" mass="25853">MATEPVILMYHSVEPYTEDPYRVTVRPERFERQLRWLRRRGLRGVSMRELRAAPDPRGLVGLTFDDGYADFVARVVPALRRYGFTATVYVVTGELGNHNAWDAAGPRKPLMTADDVRRVADAGIEVGSHSLTHPRLTTVDDAALQDEIGASRIALQELVRGPVDGFCYPYGAVGGREVAMVSAAGYAYACAVGARSIDGPHALPRTYIGDRDSSPRLHAKWIRHGLRNRKVGAR</sequence>
<dbReference type="PANTHER" id="PTHR34216:SF3">
    <property type="entry name" value="POLY-BETA-1,6-N-ACETYL-D-GLUCOSAMINE N-DEACETYLASE"/>
    <property type="match status" value="1"/>
</dbReference>
<evidence type="ECO:0000256" key="2">
    <source>
        <dbReference type="ARBA" id="ARBA00022729"/>
    </source>
</evidence>
<gene>
    <name evidence="4" type="ORF">Vau01_034550</name>
</gene>